<dbReference type="InterPro" id="IPR036034">
    <property type="entry name" value="PDZ_sf"/>
</dbReference>
<dbReference type="GO" id="GO:0007005">
    <property type="term" value="P:mitochondrion organization"/>
    <property type="evidence" value="ECO:0007669"/>
    <property type="project" value="UniProtKB-ARBA"/>
</dbReference>
<name>A0A6F9DE72_9ASCI</name>
<keyword evidence="16" id="KW-0865">Zymogen</keyword>
<evidence type="ECO:0000313" key="18">
    <source>
        <dbReference type="EMBL" id="CAB3254844.1"/>
    </source>
</evidence>
<dbReference type="GO" id="GO:0006915">
    <property type="term" value="P:apoptotic process"/>
    <property type="evidence" value="ECO:0007669"/>
    <property type="project" value="UniProtKB-KW"/>
</dbReference>
<keyword evidence="12" id="KW-0809">Transit peptide</keyword>
<evidence type="ECO:0000256" key="3">
    <source>
        <dbReference type="ARBA" id="ARBA00004569"/>
    </source>
</evidence>
<evidence type="ECO:0000256" key="12">
    <source>
        <dbReference type="ARBA" id="ARBA00022946"/>
    </source>
</evidence>
<comment type="catalytic activity">
    <reaction evidence="1">
        <text>Cleavage of non-polar aliphatic amino-acids at the P1 position, with a preference for Val, Ile and Met. At the P2 and P3 positions, Arg is selected most strongly with a secondary preference for other hydrophilic residues.</text>
        <dbReference type="EC" id="3.4.21.108"/>
    </reaction>
</comment>
<dbReference type="Gene3D" id="2.30.42.10">
    <property type="match status" value="1"/>
</dbReference>
<dbReference type="SUPFAM" id="SSF50494">
    <property type="entry name" value="Trypsin-like serine proteases"/>
    <property type="match status" value="1"/>
</dbReference>
<evidence type="ECO:0000256" key="7">
    <source>
        <dbReference type="ARBA" id="ARBA00022670"/>
    </source>
</evidence>
<evidence type="ECO:0000256" key="9">
    <source>
        <dbReference type="ARBA" id="ARBA00022703"/>
    </source>
</evidence>
<dbReference type="PANTHER" id="PTHR22939:SF129">
    <property type="entry name" value="SERINE PROTEASE HTRA2, MITOCHONDRIAL"/>
    <property type="match status" value="1"/>
</dbReference>
<evidence type="ECO:0000256" key="13">
    <source>
        <dbReference type="ARBA" id="ARBA00022989"/>
    </source>
</evidence>
<dbReference type="GO" id="GO:0043065">
    <property type="term" value="P:positive regulation of apoptotic process"/>
    <property type="evidence" value="ECO:0007669"/>
    <property type="project" value="TreeGrafter"/>
</dbReference>
<organism evidence="18">
    <name type="scientific">Phallusia mammillata</name>
    <dbReference type="NCBI Taxonomy" id="59560"/>
    <lineage>
        <taxon>Eukaryota</taxon>
        <taxon>Metazoa</taxon>
        <taxon>Chordata</taxon>
        <taxon>Tunicata</taxon>
        <taxon>Ascidiacea</taxon>
        <taxon>Phlebobranchia</taxon>
        <taxon>Ascidiidae</taxon>
        <taxon>Phallusia</taxon>
    </lineage>
</organism>
<feature type="domain" description="PDZ" evidence="17">
    <location>
        <begin position="361"/>
        <end position="405"/>
    </location>
</feature>
<evidence type="ECO:0000256" key="16">
    <source>
        <dbReference type="ARBA" id="ARBA00023145"/>
    </source>
</evidence>
<comment type="subcellular location">
    <subcellularLocation>
        <location evidence="3">Mitochondrion intermembrane space</location>
    </subcellularLocation>
    <subcellularLocation>
        <location evidence="2">Mitochondrion membrane</location>
        <topology evidence="2">Single-pass membrane protein</topology>
    </subcellularLocation>
</comment>
<evidence type="ECO:0000256" key="15">
    <source>
        <dbReference type="ARBA" id="ARBA00023136"/>
    </source>
</evidence>
<dbReference type="GO" id="GO:0006508">
    <property type="term" value="P:proteolysis"/>
    <property type="evidence" value="ECO:0007669"/>
    <property type="project" value="UniProtKB-KW"/>
</dbReference>
<dbReference type="PROSITE" id="PS50106">
    <property type="entry name" value="PDZ"/>
    <property type="match status" value="1"/>
</dbReference>
<evidence type="ECO:0000256" key="6">
    <source>
        <dbReference type="ARBA" id="ARBA00016929"/>
    </source>
</evidence>
<comment type="similarity">
    <text evidence="4">Belongs to the peptidase S1C family.</text>
</comment>
<evidence type="ECO:0000256" key="5">
    <source>
        <dbReference type="ARBA" id="ARBA00013033"/>
    </source>
</evidence>
<evidence type="ECO:0000256" key="4">
    <source>
        <dbReference type="ARBA" id="ARBA00010541"/>
    </source>
</evidence>
<dbReference type="GO" id="GO:0031966">
    <property type="term" value="C:mitochondrial membrane"/>
    <property type="evidence" value="ECO:0007669"/>
    <property type="project" value="UniProtKB-SubCell"/>
</dbReference>
<dbReference type="InterPro" id="IPR001940">
    <property type="entry name" value="Peptidase_S1C"/>
</dbReference>
<dbReference type="FunFam" id="2.40.10.120:FF:000004">
    <property type="entry name" value="Serine protease HTRA2, mitochondrial"/>
    <property type="match status" value="1"/>
</dbReference>
<dbReference type="InterPro" id="IPR009003">
    <property type="entry name" value="Peptidase_S1_PA"/>
</dbReference>
<evidence type="ECO:0000256" key="11">
    <source>
        <dbReference type="ARBA" id="ARBA00022825"/>
    </source>
</evidence>
<dbReference type="Pfam" id="PF17820">
    <property type="entry name" value="PDZ_6"/>
    <property type="match status" value="1"/>
</dbReference>
<keyword evidence="15" id="KW-0472">Membrane</keyword>
<evidence type="ECO:0000256" key="10">
    <source>
        <dbReference type="ARBA" id="ARBA00022801"/>
    </source>
</evidence>
<dbReference type="Pfam" id="PF13365">
    <property type="entry name" value="Trypsin_2"/>
    <property type="match status" value="1"/>
</dbReference>
<evidence type="ECO:0000256" key="14">
    <source>
        <dbReference type="ARBA" id="ARBA00023128"/>
    </source>
</evidence>
<dbReference type="PRINTS" id="PR00834">
    <property type="entry name" value="PROTEASES2C"/>
</dbReference>
<dbReference type="SMART" id="SM00228">
    <property type="entry name" value="PDZ"/>
    <property type="match status" value="1"/>
</dbReference>
<dbReference type="Gene3D" id="2.40.10.120">
    <property type="match status" value="1"/>
</dbReference>
<evidence type="ECO:0000256" key="2">
    <source>
        <dbReference type="ARBA" id="ARBA00004304"/>
    </source>
</evidence>
<keyword evidence="8" id="KW-0812">Transmembrane</keyword>
<dbReference type="EMBL" id="LR785892">
    <property type="protein sequence ID" value="CAB3254844.1"/>
    <property type="molecule type" value="mRNA"/>
</dbReference>
<accession>A0A6F9DE72</accession>
<evidence type="ECO:0000259" key="17">
    <source>
        <dbReference type="PROSITE" id="PS50106"/>
    </source>
</evidence>
<keyword evidence="7 18" id="KW-0645">Protease</keyword>
<dbReference type="AlphaFoldDB" id="A0A6F9DE72"/>
<keyword evidence="10" id="KW-0378">Hydrolase</keyword>
<keyword evidence="9" id="KW-0053">Apoptosis</keyword>
<sequence length="430" mass="47105">MSSSFTSKILNCVVRNPKNLKQVANSCKISVKPVTSLTRCIQTSGSNRKEETDNKKRHGTWVALLGGGITAFMLNEFRKQHVVYATNIDPASQFMGSGNQPPSNRPSRRAMFNFIADVVNMSSPAVVHIERTVRVPFTRSSVPISNGSGFVVDSNGTKLIITNAHVVGNQAQVKVKLQDGRQFEGKVVGIDEARDIAAVQINCPNLPHLPLGSVRDLRPGEWVVAMGSPLALSNTVTAGIISNMCRAGKELGLREEEKRDMEYIQTDATINVGNSGGPLVNLDGQVIGINTMMASAGIGFAIPIDYVQEFLNELRGLQQGRVPASMRRSQRWIGITMLTLTPEIIMQLKIRKSDFPDVSEGVLVHKVQHDSPAYMGGMQDGDVITHINGNRVFSSKDVFDALKRSQVLNITIKRQTRNIVLRVVAEEIVH</sequence>
<dbReference type="SUPFAM" id="SSF50156">
    <property type="entry name" value="PDZ domain-like"/>
    <property type="match status" value="1"/>
</dbReference>
<reference evidence="18" key="1">
    <citation type="submission" date="2020-04" db="EMBL/GenBank/DDBJ databases">
        <authorList>
            <person name="Neveu A P."/>
        </authorList>
    </citation>
    <scope>NUCLEOTIDE SEQUENCE</scope>
    <source>
        <tissue evidence="18">Whole embryo</tissue>
    </source>
</reference>
<evidence type="ECO:0000256" key="8">
    <source>
        <dbReference type="ARBA" id="ARBA00022692"/>
    </source>
</evidence>
<gene>
    <name evidence="18" type="primary">Htra1</name>
</gene>
<dbReference type="InterPro" id="IPR041489">
    <property type="entry name" value="PDZ_6"/>
</dbReference>
<dbReference type="GO" id="GO:0005758">
    <property type="term" value="C:mitochondrial intermembrane space"/>
    <property type="evidence" value="ECO:0007669"/>
    <property type="project" value="UniProtKB-SubCell"/>
</dbReference>
<dbReference type="GO" id="GO:0004252">
    <property type="term" value="F:serine-type endopeptidase activity"/>
    <property type="evidence" value="ECO:0007669"/>
    <property type="project" value="InterPro"/>
</dbReference>
<evidence type="ECO:0000256" key="1">
    <source>
        <dbReference type="ARBA" id="ARBA00001760"/>
    </source>
</evidence>
<keyword evidence="13" id="KW-1133">Transmembrane helix</keyword>
<dbReference type="EC" id="3.4.21.108" evidence="5"/>
<dbReference type="InterPro" id="IPR001478">
    <property type="entry name" value="PDZ"/>
</dbReference>
<protein>
    <recommendedName>
        <fullName evidence="6">Serine protease HTRA2, mitochondrial</fullName>
        <ecNumber evidence="5">3.4.21.108</ecNumber>
    </recommendedName>
</protein>
<keyword evidence="14" id="KW-0496">Mitochondrion</keyword>
<keyword evidence="11" id="KW-0720">Serine protease</keyword>
<proteinExistence type="evidence at transcript level"/>
<dbReference type="PANTHER" id="PTHR22939">
    <property type="entry name" value="SERINE PROTEASE FAMILY S1C HTRA-RELATED"/>
    <property type="match status" value="1"/>
</dbReference>